<evidence type="ECO:0000313" key="1">
    <source>
        <dbReference type="EMBL" id="AXY56300.1"/>
    </source>
</evidence>
<dbReference type="AlphaFoldDB" id="A0A3B7LTW6"/>
<dbReference type="InterPro" id="IPR032710">
    <property type="entry name" value="NTF2-like_dom_sf"/>
</dbReference>
<dbReference type="InterPro" id="IPR039437">
    <property type="entry name" value="FrzH/put_lumazine-bd"/>
</dbReference>
<name>A0A3B7LTW6_9GAMM</name>
<dbReference type="SUPFAM" id="SSF54427">
    <property type="entry name" value="NTF2-like"/>
    <property type="match status" value="1"/>
</dbReference>
<proteinExistence type="predicted"/>
<dbReference type="KEGG" id="achi:CDG60_06780"/>
<protein>
    <submittedName>
        <fullName evidence="1">Nuclear transport factor 2 family protein</fullName>
    </submittedName>
</protein>
<gene>
    <name evidence="1" type="ORF">CDG60_06780</name>
</gene>
<accession>A0A3B7LTW6</accession>
<evidence type="ECO:0000313" key="2">
    <source>
        <dbReference type="Proteomes" id="UP000263753"/>
    </source>
</evidence>
<organism evidence="1 2">
    <name type="scientific">Acinetobacter chinensis</name>
    <dbReference type="NCBI Taxonomy" id="2004650"/>
    <lineage>
        <taxon>Bacteria</taxon>
        <taxon>Pseudomonadati</taxon>
        <taxon>Pseudomonadota</taxon>
        <taxon>Gammaproteobacteria</taxon>
        <taxon>Moraxellales</taxon>
        <taxon>Moraxellaceae</taxon>
        <taxon>Acinetobacter</taxon>
    </lineage>
</organism>
<dbReference type="RefSeq" id="WP_087511275.1">
    <property type="nucleotide sequence ID" value="NZ_CP032134.1"/>
</dbReference>
<dbReference type="Pfam" id="PF12893">
    <property type="entry name" value="Lumazine_bd_2"/>
    <property type="match status" value="1"/>
</dbReference>
<reference evidence="2" key="1">
    <citation type="submission" date="2018-09" db="EMBL/GenBank/DDBJ databases">
        <title>The complete genome of Acinetobacter sp. strain WCHAc010005.</title>
        <authorList>
            <person name="Hu Y."/>
            <person name="Long H."/>
            <person name="Feng Y."/>
            <person name="Zong Z."/>
        </authorList>
    </citation>
    <scope>NUCLEOTIDE SEQUENCE [LARGE SCALE GENOMIC DNA]</scope>
    <source>
        <strain evidence="2">WCHAc010005</strain>
    </source>
</reference>
<dbReference type="EMBL" id="CP032134">
    <property type="protein sequence ID" value="AXY56300.1"/>
    <property type="molecule type" value="Genomic_DNA"/>
</dbReference>
<dbReference type="Gene3D" id="3.10.450.50">
    <property type="match status" value="1"/>
</dbReference>
<sequence>MNNSISEIQQLIQHYFDGLYRCDVALLSQIFHPDARYVTATETPPLILSVPEYFKIVEQRTSPESLGQERQDQITSIQILSETTAVITLECVIAPRYFYDVLTLIYMDRQWWIISKVFHYKIFNEQIQTHFQ</sequence>
<dbReference type="Proteomes" id="UP000263753">
    <property type="component" value="Chromosome"/>
</dbReference>